<evidence type="ECO:0000256" key="2">
    <source>
        <dbReference type="SAM" id="MobiDB-lite"/>
    </source>
</evidence>
<reference evidence="4 5" key="1">
    <citation type="submission" date="2024-02" db="EMBL/GenBank/DDBJ databases">
        <title>A chromosome-level genome assembly of Drosophila madeirensis, a fruit fly species endemic to Madeira island.</title>
        <authorList>
            <person name="Tomihara K."/>
            <person name="Llopart A."/>
            <person name="Yamamoto D."/>
        </authorList>
    </citation>
    <scope>NUCLEOTIDE SEQUENCE [LARGE SCALE GENOMIC DNA]</scope>
    <source>
        <strain evidence="4 5">RF1</strain>
    </source>
</reference>
<feature type="compositionally biased region" description="Low complexity" evidence="2">
    <location>
        <begin position="50"/>
        <end position="64"/>
    </location>
</feature>
<dbReference type="EMBL" id="AP029263">
    <property type="protein sequence ID" value="BFF92335.1"/>
    <property type="molecule type" value="Genomic_DNA"/>
</dbReference>
<feature type="region of interest" description="Disordered" evidence="2">
    <location>
        <begin position="1"/>
        <end position="71"/>
    </location>
</feature>
<dbReference type="GO" id="GO:0005739">
    <property type="term" value="C:mitochondrion"/>
    <property type="evidence" value="ECO:0007669"/>
    <property type="project" value="TreeGrafter"/>
</dbReference>
<dbReference type="PANTHER" id="PTHR13523:SF2">
    <property type="entry name" value="COILED-COIL-HELIX-COILED-COIL-HELIX DOMAIN CONTAINING 2, ISOFORM A-RELATED"/>
    <property type="match status" value="1"/>
</dbReference>
<keyword evidence="1" id="KW-1015">Disulfide bond</keyword>
<dbReference type="PROSITE" id="PS51808">
    <property type="entry name" value="CHCH"/>
    <property type="match status" value="1"/>
</dbReference>
<gene>
    <name evidence="4" type="ORF">DMAD_10415</name>
</gene>
<keyword evidence="5" id="KW-1185">Reference proteome</keyword>
<dbReference type="Proteomes" id="UP001500889">
    <property type="component" value="Chromosome O"/>
</dbReference>
<evidence type="ECO:0000259" key="3">
    <source>
        <dbReference type="Pfam" id="PF06747"/>
    </source>
</evidence>
<dbReference type="GO" id="GO:0005634">
    <property type="term" value="C:nucleus"/>
    <property type="evidence" value="ECO:0007669"/>
    <property type="project" value="TreeGrafter"/>
</dbReference>
<dbReference type="AlphaFoldDB" id="A0AAU9F9F8"/>
<dbReference type="Pfam" id="PF06747">
    <property type="entry name" value="CHCH"/>
    <property type="match status" value="1"/>
</dbReference>
<evidence type="ECO:0000256" key="1">
    <source>
        <dbReference type="ARBA" id="ARBA00023157"/>
    </source>
</evidence>
<accession>A0AAU9F9F8</accession>
<dbReference type="InterPro" id="IPR055304">
    <property type="entry name" value="CHCHD2/10-like"/>
</dbReference>
<organism evidence="4 5">
    <name type="scientific">Drosophila madeirensis</name>
    <name type="common">Fruit fly</name>
    <dbReference type="NCBI Taxonomy" id="30013"/>
    <lineage>
        <taxon>Eukaryota</taxon>
        <taxon>Metazoa</taxon>
        <taxon>Ecdysozoa</taxon>
        <taxon>Arthropoda</taxon>
        <taxon>Hexapoda</taxon>
        <taxon>Insecta</taxon>
        <taxon>Pterygota</taxon>
        <taxon>Neoptera</taxon>
        <taxon>Endopterygota</taxon>
        <taxon>Diptera</taxon>
        <taxon>Brachycera</taxon>
        <taxon>Muscomorpha</taxon>
        <taxon>Ephydroidea</taxon>
        <taxon>Drosophilidae</taxon>
        <taxon>Drosophila</taxon>
        <taxon>Sophophora</taxon>
    </lineage>
</organism>
<dbReference type="GO" id="GO:0007005">
    <property type="term" value="P:mitochondrion organization"/>
    <property type="evidence" value="ECO:0007669"/>
    <property type="project" value="InterPro"/>
</dbReference>
<feature type="domain" description="CHCH" evidence="3">
    <location>
        <begin position="140"/>
        <end position="173"/>
    </location>
</feature>
<feature type="compositionally biased region" description="Polar residues" evidence="2">
    <location>
        <begin position="32"/>
        <end position="49"/>
    </location>
</feature>
<proteinExistence type="predicted"/>
<evidence type="ECO:0000313" key="5">
    <source>
        <dbReference type="Proteomes" id="UP001500889"/>
    </source>
</evidence>
<evidence type="ECO:0000313" key="4">
    <source>
        <dbReference type="EMBL" id="BFF92335.1"/>
    </source>
</evidence>
<dbReference type="InterPro" id="IPR010625">
    <property type="entry name" value="CHCH"/>
</dbReference>
<sequence length="176" mass="18204">MPRQRSDKSSGSARHQSSRSNTSCTIPVPKSRASNSQMPAVNQPRKQQSTPAPATKAAATAAEVAPKESGKGSLFKDMAATAAGVAAGSAVGHVVGAGITSLFGGGGGNSVPANQPAEQAAPPVAVQAQRTSELVDDAPCAYELRQFLKCTEENSDLTACQGFNEAMKECRRRYNI</sequence>
<name>A0AAU9F9F8_DROMD</name>
<dbReference type="PANTHER" id="PTHR13523">
    <property type="entry name" value="COILED-COIL-HELIX-COILED-COIL-HELIX DOMAIN CONTAINING 2/NUR77"/>
    <property type="match status" value="1"/>
</dbReference>
<protein>
    <submittedName>
        <fullName evidence="4">Coiled-coil-helix-coiled-coil-helix domain-containing protein 10 mitochondrial-like</fullName>
    </submittedName>
</protein>
<feature type="compositionally biased region" description="Low complexity" evidence="2">
    <location>
        <begin position="9"/>
        <end position="20"/>
    </location>
</feature>